<dbReference type="PANTHER" id="PTHR43537:SF5">
    <property type="entry name" value="UXU OPERON TRANSCRIPTIONAL REGULATOR"/>
    <property type="match status" value="1"/>
</dbReference>
<dbReference type="SMART" id="SM00345">
    <property type="entry name" value="HTH_GNTR"/>
    <property type="match status" value="2"/>
</dbReference>
<protein>
    <submittedName>
        <fullName evidence="6">GntR family transcriptional regulator</fullName>
    </submittedName>
</protein>
<reference evidence="6 7" key="1">
    <citation type="submission" date="2014-06" db="EMBL/GenBank/DDBJ databases">
        <title>Rhizobium pelagicum/R2-400B4.</title>
        <authorList>
            <person name="Kimes N.E."/>
            <person name="Lopez-Perez M."/>
        </authorList>
    </citation>
    <scope>NUCLEOTIDE SEQUENCE [LARGE SCALE GENOMIC DNA]</scope>
    <source>
        <strain evidence="6 7">R2-400B4</strain>
    </source>
</reference>
<dbReference type="PROSITE" id="PS50949">
    <property type="entry name" value="HTH_GNTR"/>
    <property type="match status" value="1"/>
</dbReference>
<keyword evidence="1" id="KW-0805">Transcription regulation</keyword>
<gene>
    <name evidence="6" type="ORF">GV68_04775</name>
</gene>
<dbReference type="SUPFAM" id="SSF48008">
    <property type="entry name" value="GntR ligand-binding domain-like"/>
    <property type="match status" value="1"/>
</dbReference>
<evidence type="ECO:0000256" key="4">
    <source>
        <dbReference type="SAM" id="MobiDB-lite"/>
    </source>
</evidence>
<dbReference type="PANTHER" id="PTHR43537">
    <property type="entry name" value="TRANSCRIPTIONAL REGULATOR, GNTR FAMILY"/>
    <property type="match status" value="1"/>
</dbReference>
<evidence type="ECO:0000256" key="3">
    <source>
        <dbReference type="ARBA" id="ARBA00023163"/>
    </source>
</evidence>
<dbReference type="Proteomes" id="UP000052167">
    <property type="component" value="Unassembled WGS sequence"/>
</dbReference>
<dbReference type="InterPro" id="IPR036388">
    <property type="entry name" value="WH-like_DNA-bd_sf"/>
</dbReference>
<dbReference type="Gene3D" id="1.20.120.530">
    <property type="entry name" value="GntR ligand-binding domain-like"/>
    <property type="match status" value="1"/>
</dbReference>
<dbReference type="Pfam" id="PF00392">
    <property type="entry name" value="GntR"/>
    <property type="match status" value="1"/>
</dbReference>
<dbReference type="Pfam" id="PF07729">
    <property type="entry name" value="FCD"/>
    <property type="match status" value="1"/>
</dbReference>
<dbReference type="InterPro" id="IPR008920">
    <property type="entry name" value="TF_FadR/GntR_C"/>
</dbReference>
<dbReference type="SMART" id="SM00895">
    <property type="entry name" value="FCD"/>
    <property type="match status" value="1"/>
</dbReference>
<feature type="domain" description="HTH gntR-type" evidence="5">
    <location>
        <begin position="26"/>
        <end position="93"/>
    </location>
</feature>
<evidence type="ECO:0000256" key="2">
    <source>
        <dbReference type="ARBA" id="ARBA00023125"/>
    </source>
</evidence>
<proteinExistence type="predicted"/>
<dbReference type="SUPFAM" id="SSF46785">
    <property type="entry name" value="Winged helix' DNA-binding domain"/>
    <property type="match status" value="2"/>
</dbReference>
<dbReference type="EMBL" id="JOKJ01000013">
    <property type="protein sequence ID" value="KEQ07230.1"/>
    <property type="molecule type" value="Genomic_DNA"/>
</dbReference>
<dbReference type="InterPro" id="IPR000524">
    <property type="entry name" value="Tscrpt_reg_HTH_GntR"/>
</dbReference>
<keyword evidence="3" id="KW-0804">Transcription</keyword>
<dbReference type="InterPro" id="IPR036390">
    <property type="entry name" value="WH_DNA-bd_sf"/>
</dbReference>
<dbReference type="AlphaFoldDB" id="A0A922P1N3"/>
<organism evidence="6 7">
    <name type="scientific">Pseudorhizobium pelagicum</name>
    <dbReference type="NCBI Taxonomy" id="1509405"/>
    <lineage>
        <taxon>Bacteria</taxon>
        <taxon>Pseudomonadati</taxon>
        <taxon>Pseudomonadota</taxon>
        <taxon>Alphaproteobacteria</taxon>
        <taxon>Hyphomicrobiales</taxon>
        <taxon>Rhizobiaceae</taxon>
        <taxon>Rhizobium/Agrobacterium group</taxon>
        <taxon>Pseudorhizobium</taxon>
    </lineage>
</organism>
<dbReference type="Gene3D" id="1.10.10.10">
    <property type="entry name" value="Winged helix-like DNA-binding domain superfamily/Winged helix DNA-binding domain"/>
    <property type="match status" value="2"/>
</dbReference>
<evidence type="ECO:0000313" key="6">
    <source>
        <dbReference type="EMBL" id="KEQ07230.1"/>
    </source>
</evidence>
<dbReference type="GO" id="GO:0003700">
    <property type="term" value="F:DNA-binding transcription factor activity"/>
    <property type="evidence" value="ECO:0007669"/>
    <property type="project" value="InterPro"/>
</dbReference>
<evidence type="ECO:0000313" key="7">
    <source>
        <dbReference type="Proteomes" id="UP000052167"/>
    </source>
</evidence>
<comment type="caution">
    <text evidence="6">The sequence shown here is derived from an EMBL/GenBank/DDBJ whole genome shotgun (WGS) entry which is preliminary data.</text>
</comment>
<evidence type="ECO:0000256" key="1">
    <source>
        <dbReference type="ARBA" id="ARBA00023015"/>
    </source>
</evidence>
<accession>A0A922P1N3</accession>
<sequence length="344" mass="38225">MGGRMTSGAKAEPATSAARGPGGTVPRLYQQVFEIVAAQIAQGVLPEGARLSESGIAEQFGISRAPARQALAELELLGLLHKGSGRGYQVKRHKGTAPAGVVAAVIPEMDVRLKQLSTWSRIYGEVESEIAARTSFAGWRVNETELARYYDVSRTVARDVVARLQQRGLVRKDERSRWVAPAMTPDHVGELYELRWLLEPAALQKAASRLPEDLLPAMRRRLEMAIDQSGSLTGPDLDHLEEDLHITLLGHCGNSSLMQAISLPQALLVAHRFLYRWMPRLFGSEPFLPEHMDIIDKLQAGKAEEAADALRRHLQISRDRAIDRIQRVTREVQPENLPYLDKLD</sequence>
<keyword evidence="7" id="KW-1185">Reference proteome</keyword>
<dbReference type="GO" id="GO:0003677">
    <property type="term" value="F:DNA binding"/>
    <property type="evidence" value="ECO:0007669"/>
    <property type="project" value="UniProtKB-KW"/>
</dbReference>
<feature type="region of interest" description="Disordered" evidence="4">
    <location>
        <begin position="1"/>
        <end position="22"/>
    </location>
</feature>
<name>A0A922P1N3_9HYPH</name>
<dbReference type="InterPro" id="IPR011711">
    <property type="entry name" value="GntR_C"/>
</dbReference>
<keyword evidence="2" id="KW-0238">DNA-binding</keyword>
<evidence type="ECO:0000259" key="5">
    <source>
        <dbReference type="PROSITE" id="PS50949"/>
    </source>
</evidence>